<protein>
    <submittedName>
        <fullName evidence="1">Uncharacterized protein</fullName>
    </submittedName>
</protein>
<feature type="non-terminal residue" evidence="1">
    <location>
        <position position="1"/>
    </location>
</feature>
<reference evidence="1 2" key="1">
    <citation type="journal article" date="2014" name="Agronomy (Basel)">
        <title>A Draft Genome Sequence for Ensete ventricosum, the Drought-Tolerant Tree Against Hunger.</title>
        <authorList>
            <person name="Harrison J."/>
            <person name="Moore K.A."/>
            <person name="Paszkiewicz K."/>
            <person name="Jones T."/>
            <person name="Grant M."/>
            <person name="Ambacheew D."/>
            <person name="Muzemil S."/>
            <person name="Studholme D.J."/>
        </authorList>
    </citation>
    <scope>NUCLEOTIDE SEQUENCE [LARGE SCALE GENOMIC DNA]</scope>
</reference>
<evidence type="ECO:0000313" key="2">
    <source>
        <dbReference type="Proteomes" id="UP000287651"/>
    </source>
</evidence>
<proteinExistence type="predicted"/>
<evidence type="ECO:0000313" key="1">
    <source>
        <dbReference type="EMBL" id="RRT76995.1"/>
    </source>
</evidence>
<dbReference type="AlphaFoldDB" id="A0A427AL72"/>
<organism evidence="1 2">
    <name type="scientific">Ensete ventricosum</name>
    <name type="common">Abyssinian banana</name>
    <name type="synonym">Musa ensete</name>
    <dbReference type="NCBI Taxonomy" id="4639"/>
    <lineage>
        <taxon>Eukaryota</taxon>
        <taxon>Viridiplantae</taxon>
        <taxon>Streptophyta</taxon>
        <taxon>Embryophyta</taxon>
        <taxon>Tracheophyta</taxon>
        <taxon>Spermatophyta</taxon>
        <taxon>Magnoliopsida</taxon>
        <taxon>Liliopsida</taxon>
        <taxon>Zingiberales</taxon>
        <taxon>Musaceae</taxon>
        <taxon>Ensete</taxon>
    </lineage>
</organism>
<dbReference type="Proteomes" id="UP000287651">
    <property type="component" value="Unassembled WGS sequence"/>
</dbReference>
<accession>A0A427AL72</accession>
<comment type="caution">
    <text evidence="1">The sequence shown here is derived from an EMBL/GenBank/DDBJ whole genome shotgun (WGS) entry which is preliminary data.</text>
</comment>
<gene>
    <name evidence="1" type="ORF">B296_00004422</name>
</gene>
<dbReference type="EMBL" id="AMZH03002041">
    <property type="protein sequence ID" value="RRT76995.1"/>
    <property type="molecule type" value="Genomic_DNA"/>
</dbReference>
<sequence>LILFLLHWKIISVERTIGRYKMHTKDVNIMDKGTDSDIQVRVLLQENVKLHKECRIQPQLQLASTRDVGPKNHGNQEITEVETELVIGRPGIWEDK</sequence>
<name>A0A427AL72_ENSVE</name>